<protein>
    <recommendedName>
        <fullName evidence="5">Lipoprotein</fullName>
    </recommendedName>
</protein>
<comment type="caution">
    <text evidence="3">The sequence shown here is derived from an EMBL/GenBank/DDBJ whole genome shotgun (WGS) entry which is preliminary data.</text>
</comment>
<evidence type="ECO:0008006" key="5">
    <source>
        <dbReference type="Google" id="ProtNLM"/>
    </source>
</evidence>
<accession>A0ABN1W236</accession>
<dbReference type="Proteomes" id="UP001500037">
    <property type="component" value="Unassembled WGS sequence"/>
</dbReference>
<keyword evidence="2" id="KW-0732">Signal</keyword>
<organism evidence="3 4">
    <name type="scientific">Kitasatospora nipponensis</name>
    <dbReference type="NCBI Taxonomy" id="258049"/>
    <lineage>
        <taxon>Bacteria</taxon>
        <taxon>Bacillati</taxon>
        <taxon>Actinomycetota</taxon>
        <taxon>Actinomycetes</taxon>
        <taxon>Kitasatosporales</taxon>
        <taxon>Streptomycetaceae</taxon>
        <taxon>Kitasatospora</taxon>
    </lineage>
</organism>
<evidence type="ECO:0000256" key="1">
    <source>
        <dbReference type="SAM" id="MobiDB-lite"/>
    </source>
</evidence>
<evidence type="ECO:0000313" key="4">
    <source>
        <dbReference type="Proteomes" id="UP001500037"/>
    </source>
</evidence>
<feature type="chain" id="PRO_5047276931" description="Lipoprotein" evidence="2">
    <location>
        <begin position="20"/>
        <end position="276"/>
    </location>
</feature>
<proteinExistence type="predicted"/>
<keyword evidence="4" id="KW-1185">Reference proteome</keyword>
<evidence type="ECO:0000256" key="2">
    <source>
        <dbReference type="SAM" id="SignalP"/>
    </source>
</evidence>
<feature type="compositionally biased region" description="Low complexity" evidence="1">
    <location>
        <begin position="22"/>
        <end position="44"/>
    </location>
</feature>
<dbReference type="PROSITE" id="PS51257">
    <property type="entry name" value="PROKAR_LIPOPROTEIN"/>
    <property type="match status" value="1"/>
</dbReference>
<reference evidence="3 4" key="1">
    <citation type="journal article" date="2019" name="Int. J. Syst. Evol. Microbiol.">
        <title>The Global Catalogue of Microorganisms (GCM) 10K type strain sequencing project: providing services to taxonomists for standard genome sequencing and annotation.</title>
        <authorList>
            <consortium name="The Broad Institute Genomics Platform"/>
            <consortium name="The Broad Institute Genome Sequencing Center for Infectious Disease"/>
            <person name="Wu L."/>
            <person name="Ma J."/>
        </authorList>
    </citation>
    <scope>NUCLEOTIDE SEQUENCE [LARGE SCALE GENOMIC DNA]</scope>
    <source>
        <strain evidence="3 4">JCM 13004</strain>
    </source>
</reference>
<feature type="region of interest" description="Disordered" evidence="1">
    <location>
        <begin position="22"/>
        <end position="63"/>
    </location>
</feature>
<dbReference type="EMBL" id="BAAALF010000029">
    <property type="protein sequence ID" value="GAA1232007.1"/>
    <property type="molecule type" value="Genomic_DNA"/>
</dbReference>
<evidence type="ECO:0000313" key="3">
    <source>
        <dbReference type="EMBL" id="GAA1232007.1"/>
    </source>
</evidence>
<name>A0ABN1W236_9ACTN</name>
<feature type="signal peptide" evidence="2">
    <location>
        <begin position="1"/>
        <end position="19"/>
    </location>
</feature>
<sequence>MRMPCLIAGTLLISLAATACGSSPSGKTAAPAASSAMPSSATPSSAPPSSPAPSSAQPSADQDNAALSADELLKQAKRALAGVDTVKVDFTRTTGADLATGHVEIANLAASCAGRISVNDVPMMTFGRKSSRAWLRIEEAGWSWAGRTPSPQDGQLKGKYVAGTLNRTQLVQVPALCDADVELYQEISKSGQAKSSAPATLNGEPAIALTVDTGDGSTATLVVPAHGTPFPLQAKCPGSTASFSAYNSPLDNQEPPAAEVIDLDTVDVQLPQVLRM</sequence>
<gene>
    <name evidence="3" type="ORF">GCM10009665_22810</name>
</gene>